<dbReference type="PANTHER" id="PTHR43712:SF2">
    <property type="entry name" value="O-METHYLTRANSFERASE CICE"/>
    <property type="match status" value="1"/>
</dbReference>
<evidence type="ECO:0000256" key="1">
    <source>
        <dbReference type="ARBA" id="ARBA00022603"/>
    </source>
</evidence>
<keyword evidence="1" id="KW-0489">Methyltransferase</keyword>
<dbReference type="AlphaFoldDB" id="A0AAD4HEE8"/>
<dbReference type="InterPro" id="IPR029063">
    <property type="entry name" value="SAM-dependent_MTases_sf"/>
</dbReference>
<dbReference type="InterPro" id="IPR036390">
    <property type="entry name" value="WH_DNA-bd_sf"/>
</dbReference>
<organism evidence="6 7">
    <name type="scientific">Suillus fuscotomentosus</name>
    <dbReference type="NCBI Taxonomy" id="1912939"/>
    <lineage>
        <taxon>Eukaryota</taxon>
        <taxon>Fungi</taxon>
        <taxon>Dikarya</taxon>
        <taxon>Basidiomycota</taxon>
        <taxon>Agaricomycotina</taxon>
        <taxon>Agaricomycetes</taxon>
        <taxon>Agaricomycetidae</taxon>
        <taxon>Boletales</taxon>
        <taxon>Suillineae</taxon>
        <taxon>Suillaceae</taxon>
        <taxon>Suillus</taxon>
    </lineage>
</organism>
<evidence type="ECO:0000313" key="7">
    <source>
        <dbReference type="Proteomes" id="UP001195769"/>
    </source>
</evidence>
<gene>
    <name evidence="6" type="ORF">F5891DRAFT_773341</name>
</gene>
<dbReference type="InterPro" id="IPR036388">
    <property type="entry name" value="WH-like_DNA-bd_sf"/>
</dbReference>
<dbReference type="InterPro" id="IPR001077">
    <property type="entry name" value="COMT_C"/>
</dbReference>
<feature type="domain" description="O-methyltransferase C-terminal" evidence="4">
    <location>
        <begin position="215"/>
        <end position="366"/>
    </location>
</feature>
<dbReference type="SUPFAM" id="SSF53335">
    <property type="entry name" value="S-adenosyl-L-methionine-dependent methyltransferases"/>
    <property type="match status" value="1"/>
</dbReference>
<dbReference type="InterPro" id="IPR012967">
    <property type="entry name" value="COMT_dimerisation"/>
</dbReference>
<proteinExistence type="predicted"/>
<dbReference type="PANTHER" id="PTHR43712">
    <property type="entry name" value="PUTATIVE (AFU_ORTHOLOGUE AFUA_4G14580)-RELATED"/>
    <property type="match status" value="1"/>
</dbReference>
<dbReference type="GeneID" id="64667507"/>
<keyword evidence="7" id="KW-1185">Reference proteome</keyword>
<evidence type="ECO:0000259" key="4">
    <source>
        <dbReference type="Pfam" id="PF00891"/>
    </source>
</evidence>
<feature type="domain" description="O-methyltransferase dimerisation" evidence="5">
    <location>
        <begin position="89"/>
        <end position="156"/>
    </location>
</feature>
<dbReference type="PROSITE" id="PS51683">
    <property type="entry name" value="SAM_OMT_II"/>
    <property type="match status" value="1"/>
</dbReference>
<dbReference type="RefSeq" id="XP_041219048.1">
    <property type="nucleotide sequence ID" value="XM_041373209.1"/>
</dbReference>
<dbReference type="EMBL" id="JABBWK010000099">
    <property type="protein sequence ID" value="KAG1893472.1"/>
    <property type="molecule type" value="Genomic_DNA"/>
</dbReference>
<dbReference type="Pfam" id="PF08100">
    <property type="entry name" value="Dimerisation"/>
    <property type="match status" value="1"/>
</dbReference>
<comment type="caution">
    <text evidence="6">The sequence shown here is derived from an EMBL/GenBank/DDBJ whole genome shotgun (WGS) entry which is preliminary data.</text>
</comment>
<keyword evidence="3" id="KW-0949">S-adenosyl-L-methionine</keyword>
<dbReference type="GO" id="GO:0032259">
    <property type="term" value="P:methylation"/>
    <property type="evidence" value="ECO:0007669"/>
    <property type="project" value="UniProtKB-KW"/>
</dbReference>
<dbReference type="SUPFAM" id="SSF46785">
    <property type="entry name" value="Winged helix' DNA-binding domain"/>
    <property type="match status" value="1"/>
</dbReference>
<evidence type="ECO:0000256" key="2">
    <source>
        <dbReference type="ARBA" id="ARBA00022679"/>
    </source>
</evidence>
<dbReference type="Gene3D" id="1.10.10.10">
    <property type="entry name" value="Winged helix-like DNA-binding domain superfamily/Winged helix DNA-binding domain"/>
    <property type="match status" value="1"/>
</dbReference>
<accession>A0AAD4HEE8</accession>
<protein>
    <submittedName>
        <fullName evidence="6">O-methyltransferase-domain-containing protein</fullName>
    </submittedName>
</protein>
<dbReference type="Gene3D" id="3.40.50.150">
    <property type="entry name" value="Vaccinia Virus protein VP39"/>
    <property type="match status" value="1"/>
</dbReference>
<dbReference type="GO" id="GO:0008171">
    <property type="term" value="F:O-methyltransferase activity"/>
    <property type="evidence" value="ECO:0007669"/>
    <property type="project" value="InterPro"/>
</dbReference>
<evidence type="ECO:0000256" key="3">
    <source>
        <dbReference type="ARBA" id="ARBA00022691"/>
    </source>
</evidence>
<dbReference type="Proteomes" id="UP001195769">
    <property type="component" value="Unassembled WGS sequence"/>
</dbReference>
<keyword evidence="2" id="KW-0808">Transferase</keyword>
<dbReference type="InterPro" id="IPR016461">
    <property type="entry name" value="COMT-like"/>
</dbReference>
<dbReference type="Pfam" id="PF00891">
    <property type="entry name" value="Methyltransf_2"/>
    <property type="match status" value="1"/>
</dbReference>
<sequence length="446" mass="50145">MMEPNELKVEALLDIINSSARKAMAEYKNTQHGVPGVDAGTFHPLDLAIDTLALRKAIRLLEGACEQLNTILAPPQHTVYNFVNNYNWACIDVAVQSRIADVLDKHPEGLSVDVLADAVNLDKTKIARVLRVLALRGCFKEVKRDVFTNTRISLVLKTTNNVGFLIKTQREIPKYAAVLYETMVDQEFARSHKVERAPRAFALRKEGKNNSFWVMDDEARDIFQKAMMGYSEIQGLSVMPHHYPWDNVSSVVDVGSGIGAMSIPLAKMFPHLRITNQDLPETIKLSRNTWETNAPEVLLDGRVEFVPLNFLEESPVVGKDVYYLRSIIHDWPDEESMVILHNVRKAMGPNSRVLIHECVLSRAFEGPDVGANESSEVSLECGLMAKVQSYIQDHKAPEPTLLNFGSHTTYQIDMAMWLVLNGKERTLKEFKDIGQVPSMPGYIDDV</sequence>
<evidence type="ECO:0000259" key="5">
    <source>
        <dbReference type="Pfam" id="PF08100"/>
    </source>
</evidence>
<name>A0AAD4HEE8_9AGAM</name>
<dbReference type="GO" id="GO:0046983">
    <property type="term" value="F:protein dimerization activity"/>
    <property type="evidence" value="ECO:0007669"/>
    <property type="project" value="InterPro"/>
</dbReference>
<reference evidence="6" key="1">
    <citation type="journal article" date="2020" name="New Phytol.">
        <title>Comparative genomics reveals dynamic genome evolution in host specialist ectomycorrhizal fungi.</title>
        <authorList>
            <person name="Lofgren L.A."/>
            <person name="Nguyen N.H."/>
            <person name="Vilgalys R."/>
            <person name="Ruytinx J."/>
            <person name="Liao H.L."/>
            <person name="Branco S."/>
            <person name="Kuo A."/>
            <person name="LaButti K."/>
            <person name="Lipzen A."/>
            <person name="Andreopoulos W."/>
            <person name="Pangilinan J."/>
            <person name="Riley R."/>
            <person name="Hundley H."/>
            <person name="Na H."/>
            <person name="Barry K."/>
            <person name="Grigoriev I.V."/>
            <person name="Stajich J.E."/>
            <person name="Kennedy P.G."/>
        </authorList>
    </citation>
    <scope>NUCLEOTIDE SEQUENCE</scope>
    <source>
        <strain evidence="6">FC203</strain>
    </source>
</reference>
<evidence type="ECO:0000313" key="6">
    <source>
        <dbReference type="EMBL" id="KAG1893472.1"/>
    </source>
</evidence>